<dbReference type="SUPFAM" id="SSF54373">
    <property type="entry name" value="FAD-linked reductases, C-terminal domain"/>
    <property type="match status" value="1"/>
</dbReference>
<gene>
    <name evidence="7" type="ORF">A7J57_14080</name>
</gene>
<sequence>MPIKSVAIVGAGIAGLTAALSFARYGIVCDIIEQAGELTEVGAGLQLSPNASRILATLGVLPDIEARWTEPVTVELASGKTLSPLLSLPMGAVARKRWGAPYGVLHRSTLQSALLQAVTQNPLCRLHLGKRIENATLDVIAATTFRDHDLIVGADGVWSAARFAVPSAPTATFSGNVAWRFTVADSDVPSAINKSAVTAYLSSGGHIVAYPLKEVGGFNIVAIALGADPGATWRAESSGQQKALMLEQFRRFSPQIVRLLASSENPTFWPLYQAGPGRWHNGRDTVLIGDAAHAMMPFAAQGAAMAIEDAFELAGAVAGSNGEKPLPVPQALAAIETLRLPRIEKARKRASLNRFAYHAKGPVRIARNLVFSTRPTEAFLKDFDWLYGYRAKG</sequence>
<dbReference type="Proteomes" id="UP000077098">
    <property type="component" value="Unassembled WGS sequence"/>
</dbReference>
<evidence type="ECO:0000313" key="8">
    <source>
        <dbReference type="Proteomes" id="UP000077098"/>
    </source>
</evidence>
<evidence type="ECO:0000256" key="5">
    <source>
        <dbReference type="ARBA" id="ARBA00023033"/>
    </source>
</evidence>
<evidence type="ECO:0000256" key="2">
    <source>
        <dbReference type="ARBA" id="ARBA00022630"/>
    </source>
</evidence>
<dbReference type="PANTHER" id="PTHR13789">
    <property type="entry name" value="MONOOXYGENASE"/>
    <property type="match status" value="1"/>
</dbReference>
<evidence type="ECO:0000256" key="1">
    <source>
        <dbReference type="ARBA" id="ARBA00001974"/>
    </source>
</evidence>
<dbReference type="PANTHER" id="PTHR13789:SF318">
    <property type="entry name" value="GERANYLGERANYL DIPHOSPHATE REDUCTASE"/>
    <property type="match status" value="1"/>
</dbReference>
<evidence type="ECO:0000259" key="6">
    <source>
        <dbReference type="Pfam" id="PF01494"/>
    </source>
</evidence>
<keyword evidence="4" id="KW-0560">Oxidoreductase</keyword>
<dbReference type="AlphaFoldDB" id="A0A176XCW3"/>
<reference evidence="7 8" key="1">
    <citation type="submission" date="2016-05" db="EMBL/GenBank/DDBJ databases">
        <authorList>
            <person name="Lavstsen T."/>
            <person name="Jespersen J.S."/>
        </authorList>
    </citation>
    <scope>NUCLEOTIDE SEQUENCE [LARGE SCALE GENOMIC DNA]</scope>
    <source>
        <strain evidence="7 8">KCJ1736</strain>
    </source>
</reference>
<proteinExistence type="predicted"/>
<keyword evidence="3" id="KW-0274">FAD</keyword>
<keyword evidence="2" id="KW-0285">Flavoprotein</keyword>
<comment type="caution">
    <text evidence="7">The sequence shown here is derived from an EMBL/GenBank/DDBJ whole genome shotgun (WGS) entry which is preliminary data.</text>
</comment>
<dbReference type="EMBL" id="LXPS01000011">
    <property type="protein sequence ID" value="OAE47161.1"/>
    <property type="molecule type" value="Genomic_DNA"/>
</dbReference>
<evidence type="ECO:0000256" key="4">
    <source>
        <dbReference type="ARBA" id="ARBA00023002"/>
    </source>
</evidence>
<feature type="domain" description="FAD-binding" evidence="6">
    <location>
        <begin position="5"/>
        <end position="318"/>
    </location>
</feature>
<protein>
    <submittedName>
        <fullName evidence="7">Salicylate hydroxylase</fullName>
    </submittedName>
</protein>
<dbReference type="SUPFAM" id="SSF51905">
    <property type="entry name" value="FAD/NAD(P)-binding domain"/>
    <property type="match status" value="1"/>
</dbReference>
<evidence type="ECO:0000313" key="7">
    <source>
        <dbReference type="EMBL" id="OAE47161.1"/>
    </source>
</evidence>
<dbReference type="InterPro" id="IPR036188">
    <property type="entry name" value="FAD/NAD-bd_sf"/>
</dbReference>
<name>A0A176XCW3_AGRTU</name>
<accession>A0A176XCW3</accession>
<dbReference type="InterPro" id="IPR050493">
    <property type="entry name" value="FAD-dep_Monooxygenase_BioMet"/>
</dbReference>
<organism evidence="7 8">
    <name type="scientific">Agrobacterium tumefaciens</name>
    <dbReference type="NCBI Taxonomy" id="358"/>
    <lineage>
        <taxon>Bacteria</taxon>
        <taxon>Pseudomonadati</taxon>
        <taxon>Pseudomonadota</taxon>
        <taxon>Alphaproteobacteria</taxon>
        <taxon>Hyphomicrobiales</taxon>
        <taxon>Rhizobiaceae</taxon>
        <taxon>Rhizobium/Agrobacterium group</taxon>
        <taxon>Agrobacterium</taxon>
        <taxon>Agrobacterium tumefaciens complex</taxon>
    </lineage>
</organism>
<dbReference type="InterPro" id="IPR002938">
    <property type="entry name" value="FAD-bd"/>
</dbReference>
<keyword evidence="5" id="KW-0503">Monooxygenase</keyword>
<dbReference type="GO" id="GO:0004497">
    <property type="term" value="F:monooxygenase activity"/>
    <property type="evidence" value="ECO:0007669"/>
    <property type="project" value="UniProtKB-KW"/>
</dbReference>
<dbReference type="RefSeq" id="WP_063948937.1">
    <property type="nucleotide sequence ID" value="NZ_LXPS01000011.1"/>
</dbReference>
<comment type="cofactor">
    <cofactor evidence="1">
        <name>FAD</name>
        <dbReference type="ChEBI" id="CHEBI:57692"/>
    </cofactor>
</comment>
<dbReference type="Gene3D" id="3.50.50.60">
    <property type="entry name" value="FAD/NAD(P)-binding domain"/>
    <property type="match status" value="1"/>
</dbReference>
<dbReference type="Pfam" id="PF01494">
    <property type="entry name" value="FAD_binding_3"/>
    <property type="match status" value="1"/>
</dbReference>
<evidence type="ECO:0000256" key="3">
    <source>
        <dbReference type="ARBA" id="ARBA00022827"/>
    </source>
</evidence>
<dbReference type="PRINTS" id="PR00420">
    <property type="entry name" value="RNGMNOXGNASE"/>
</dbReference>
<dbReference type="GO" id="GO:0071949">
    <property type="term" value="F:FAD binding"/>
    <property type="evidence" value="ECO:0007669"/>
    <property type="project" value="InterPro"/>
</dbReference>